<evidence type="ECO:0008006" key="2">
    <source>
        <dbReference type="Google" id="ProtNLM"/>
    </source>
</evidence>
<organism evidence="1">
    <name type="scientific">bioreactor metagenome</name>
    <dbReference type="NCBI Taxonomy" id="1076179"/>
    <lineage>
        <taxon>unclassified sequences</taxon>
        <taxon>metagenomes</taxon>
        <taxon>ecological metagenomes</taxon>
    </lineage>
</organism>
<sequence>MGTGGYSVIQPKDLQEAIAEKLREYGDLVYQATEKGLDKAEKVLINEMKKESPKKSKEFSKSWKGTGKKYKLIRFVGNTKTVRSKGRNIPLTNIFEYSTTNHQQPFIKKTFEKSIDKMAAAVVAEIKKEVE</sequence>
<dbReference type="EMBL" id="VSSQ01010529">
    <property type="protein sequence ID" value="MPM44577.1"/>
    <property type="molecule type" value="Genomic_DNA"/>
</dbReference>
<accession>A0A644ZUZ0</accession>
<gene>
    <name evidence="1" type="ORF">SDC9_91256</name>
</gene>
<protein>
    <recommendedName>
        <fullName evidence="2">HK97 gp10 family phage protein</fullName>
    </recommendedName>
</protein>
<evidence type="ECO:0000313" key="1">
    <source>
        <dbReference type="EMBL" id="MPM44577.1"/>
    </source>
</evidence>
<reference evidence="1" key="1">
    <citation type="submission" date="2019-08" db="EMBL/GenBank/DDBJ databases">
        <authorList>
            <person name="Kucharzyk K."/>
            <person name="Murdoch R.W."/>
            <person name="Higgins S."/>
            <person name="Loffler F."/>
        </authorList>
    </citation>
    <scope>NUCLEOTIDE SEQUENCE</scope>
</reference>
<comment type="caution">
    <text evidence="1">The sequence shown here is derived from an EMBL/GenBank/DDBJ whole genome shotgun (WGS) entry which is preliminary data.</text>
</comment>
<name>A0A644ZUZ0_9ZZZZ</name>
<dbReference type="AlphaFoldDB" id="A0A644ZUZ0"/>
<proteinExistence type="predicted"/>